<dbReference type="AlphaFoldDB" id="A0AA86RSN8"/>
<organism evidence="1">
    <name type="scientific">Hexamita inflata</name>
    <dbReference type="NCBI Taxonomy" id="28002"/>
    <lineage>
        <taxon>Eukaryota</taxon>
        <taxon>Metamonada</taxon>
        <taxon>Diplomonadida</taxon>
        <taxon>Hexamitidae</taxon>
        <taxon>Hexamitinae</taxon>
        <taxon>Hexamita</taxon>
    </lineage>
</organism>
<evidence type="ECO:0000313" key="2">
    <source>
        <dbReference type="EMBL" id="CAL6047257.1"/>
    </source>
</evidence>
<reference evidence="1" key="1">
    <citation type="submission" date="2023-06" db="EMBL/GenBank/DDBJ databases">
        <authorList>
            <person name="Kurt Z."/>
        </authorList>
    </citation>
    <scope>NUCLEOTIDE SEQUENCE</scope>
</reference>
<name>A0AA86RSN8_9EUKA</name>
<proteinExistence type="predicted"/>
<reference evidence="2 3" key="2">
    <citation type="submission" date="2024-07" db="EMBL/GenBank/DDBJ databases">
        <authorList>
            <person name="Akdeniz Z."/>
        </authorList>
    </citation>
    <scope>NUCLEOTIDE SEQUENCE [LARGE SCALE GENOMIC DNA]</scope>
</reference>
<protein>
    <submittedName>
        <fullName evidence="2">Hypothetical_protein</fullName>
    </submittedName>
</protein>
<evidence type="ECO:0000313" key="3">
    <source>
        <dbReference type="Proteomes" id="UP001642409"/>
    </source>
</evidence>
<gene>
    <name evidence="2" type="ORF">HINF_LOCUS42117</name>
    <name evidence="1" type="ORF">HINF_LOCUS59485</name>
</gene>
<evidence type="ECO:0000313" key="1">
    <source>
        <dbReference type="EMBL" id="CAI9971840.1"/>
    </source>
</evidence>
<comment type="caution">
    <text evidence="1">The sequence shown here is derived from an EMBL/GenBank/DDBJ whole genome shotgun (WGS) entry which is preliminary data.</text>
</comment>
<dbReference type="Proteomes" id="UP001642409">
    <property type="component" value="Unassembled WGS sequence"/>
</dbReference>
<sequence>MIPHTNLRSITDEEISTISKMDNQCAEDAQGCSRSTSNNNDHSSILQRIQNSDEYIKATTKRRKDKQIQQIEMACKEYMELLKMDVNLLDQHQQQRLAELLMKISAPVNNIYLEQTDKSI</sequence>
<accession>A0AA86RSN8</accession>
<keyword evidence="3" id="KW-1185">Reference proteome</keyword>
<dbReference type="EMBL" id="CAXDID020000171">
    <property type="protein sequence ID" value="CAL6047257.1"/>
    <property type="molecule type" value="Genomic_DNA"/>
</dbReference>
<dbReference type="EMBL" id="CATOUU010001099">
    <property type="protein sequence ID" value="CAI9971840.1"/>
    <property type="molecule type" value="Genomic_DNA"/>
</dbReference>